<feature type="compositionally biased region" description="Polar residues" evidence="1">
    <location>
        <begin position="58"/>
        <end position="73"/>
    </location>
</feature>
<evidence type="ECO:0000313" key="3">
    <source>
        <dbReference type="EMBL" id="EFV14257.2"/>
    </source>
</evidence>
<organism evidence="3 4">
    <name type="scientific">Segniliparus rugosus (strain ATCC BAA-974 / DSM 45345 / CCUG 50838 / CIP 108380 / JCM 13579 / CDC 945)</name>
    <dbReference type="NCBI Taxonomy" id="679197"/>
    <lineage>
        <taxon>Bacteria</taxon>
        <taxon>Bacillati</taxon>
        <taxon>Actinomycetota</taxon>
        <taxon>Actinomycetes</taxon>
        <taxon>Mycobacteriales</taxon>
        <taxon>Segniliparaceae</taxon>
        <taxon>Segniliparus</taxon>
    </lineage>
</organism>
<sequence length="84" mass="8345">MNLTMRTIAKATSAAAFGMFALAPGLASMASAGPAHESVGFVPVGDSSSTGSGDSHGRNSTQLPQPQNGNNNAPVHILAPGGQR</sequence>
<accession>E5XMZ9</accession>
<dbReference type="HOGENOM" id="CLU_2525646_0_0_11"/>
<keyword evidence="4" id="KW-1185">Reference proteome</keyword>
<evidence type="ECO:0000256" key="1">
    <source>
        <dbReference type="SAM" id="MobiDB-lite"/>
    </source>
</evidence>
<name>E5XMZ9_SEGRC</name>
<gene>
    <name evidence="3" type="ORF">HMPREF9336_00869</name>
</gene>
<evidence type="ECO:0000313" key="4">
    <source>
        <dbReference type="Proteomes" id="UP000004816"/>
    </source>
</evidence>
<dbReference type="EMBL" id="ACZI02000003">
    <property type="protein sequence ID" value="EFV14257.2"/>
    <property type="molecule type" value="Genomic_DNA"/>
</dbReference>
<feature type="chain" id="PRO_5038565173" evidence="2">
    <location>
        <begin position="30"/>
        <end position="84"/>
    </location>
</feature>
<evidence type="ECO:0000256" key="2">
    <source>
        <dbReference type="SAM" id="SignalP"/>
    </source>
</evidence>
<reference evidence="3 4" key="1">
    <citation type="journal article" date="2011" name="Stand. Genomic Sci.">
        <title>High quality draft genome sequence of Segniliparus rugosus CDC 945(T)= (ATCC BAA-974(T)).</title>
        <authorList>
            <person name="Earl A.M."/>
            <person name="Desjardins C.A."/>
            <person name="Fitzgerald M.G."/>
            <person name="Arachchi H.M."/>
            <person name="Zeng Q."/>
            <person name="Mehta T."/>
            <person name="Griggs A."/>
            <person name="Birren B.W."/>
            <person name="Toney N.C."/>
            <person name="Carr J."/>
            <person name="Posey J."/>
            <person name="Butler W.R."/>
        </authorList>
    </citation>
    <scope>NUCLEOTIDE SEQUENCE [LARGE SCALE GENOMIC DNA]</scope>
    <source>
        <strain evidence="4">ATCC BAA-974 / DSM 45345 / CCUG 50838 / CIP 108380 / JCM 13579 / CDC 945</strain>
    </source>
</reference>
<protein>
    <submittedName>
        <fullName evidence="3">Uncharacterized protein</fullName>
    </submittedName>
</protein>
<dbReference type="Proteomes" id="UP000004816">
    <property type="component" value="Unassembled WGS sequence"/>
</dbReference>
<feature type="signal peptide" evidence="2">
    <location>
        <begin position="1"/>
        <end position="29"/>
    </location>
</feature>
<dbReference type="RefSeq" id="WP_021030738.1">
    <property type="nucleotide sequence ID" value="NZ_KI391954.1"/>
</dbReference>
<proteinExistence type="predicted"/>
<feature type="region of interest" description="Disordered" evidence="1">
    <location>
        <begin position="36"/>
        <end position="84"/>
    </location>
</feature>
<comment type="caution">
    <text evidence="3">The sequence shown here is derived from an EMBL/GenBank/DDBJ whole genome shotgun (WGS) entry which is preliminary data.</text>
</comment>
<keyword evidence="2" id="KW-0732">Signal</keyword>
<dbReference type="AlphaFoldDB" id="E5XMZ9"/>